<dbReference type="Gene3D" id="3.40.50.300">
    <property type="entry name" value="P-loop containing nucleotide triphosphate hydrolases"/>
    <property type="match status" value="1"/>
</dbReference>
<comment type="similarity">
    <text evidence="1">Belongs to the DNA mismatch repair MutS family.</text>
</comment>
<evidence type="ECO:0000259" key="10">
    <source>
        <dbReference type="SMART" id="SM00533"/>
    </source>
</evidence>
<dbReference type="Pfam" id="PF05190">
    <property type="entry name" value="MutS_IV"/>
    <property type="match status" value="1"/>
</dbReference>
<feature type="compositionally biased region" description="Polar residues" evidence="9">
    <location>
        <begin position="316"/>
        <end position="325"/>
    </location>
</feature>
<dbReference type="AlphaFoldDB" id="A0A061AS12"/>
<dbReference type="Pfam" id="PF00488">
    <property type="entry name" value="MutS_V"/>
    <property type="match status" value="1"/>
</dbReference>
<dbReference type="SMART" id="SM00534">
    <property type="entry name" value="MUTSac"/>
    <property type="match status" value="1"/>
</dbReference>
<dbReference type="GO" id="GO:0007131">
    <property type="term" value="P:reciprocal meiotic recombination"/>
    <property type="evidence" value="ECO:0007669"/>
    <property type="project" value="TreeGrafter"/>
</dbReference>
<evidence type="ECO:0000256" key="4">
    <source>
        <dbReference type="ARBA" id="ARBA00022840"/>
    </source>
</evidence>
<name>A0A061AS12_RHOTO</name>
<dbReference type="PANTHER" id="PTHR11361">
    <property type="entry name" value="DNA MISMATCH REPAIR PROTEIN MUTS FAMILY MEMBER"/>
    <property type="match status" value="1"/>
</dbReference>
<evidence type="ECO:0000256" key="3">
    <source>
        <dbReference type="ARBA" id="ARBA00022741"/>
    </source>
</evidence>
<gene>
    <name evidence="12" type="ORF">RHTO0S_05e02410g</name>
</gene>
<dbReference type="GO" id="GO:0005634">
    <property type="term" value="C:nucleus"/>
    <property type="evidence" value="ECO:0007669"/>
    <property type="project" value="TreeGrafter"/>
</dbReference>
<dbReference type="InterPro" id="IPR011184">
    <property type="entry name" value="DNA_mismatch_repair_Msh2"/>
</dbReference>
<reference evidence="12" key="1">
    <citation type="journal article" date="2014" name="Genome Announc.">
        <title>Draft genome sequence of Rhodosporidium toruloides CECT1137, an oleaginous yeast of biotechnological interest.</title>
        <authorList>
            <person name="Morin N."/>
            <person name="Calcas X."/>
            <person name="Devillers H."/>
            <person name="Durrens P."/>
            <person name="Sherman D.J."/>
            <person name="Nicaud J.-M."/>
            <person name="Neuveglise C."/>
        </authorList>
    </citation>
    <scope>NUCLEOTIDE SEQUENCE</scope>
    <source>
        <strain evidence="12">CECT1137</strain>
    </source>
</reference>
<evidence type="ECO:0000256" key="1">
    <source>
        <dbReference type="ARBA" id="ARBA00006271"/>
    </source>
</evidence>
<dbReference type="InterPro" id="IPR036678">
    <property type="entry name" value="MutS_con_dom_sf"/>
</dbReference>
<feature type="region of interest" description="Disordered" evidence="9">
    <location>
        <begin position="302"/>
        <end position="325"/>
    </location>
</feature>
<feature type="domain" description="DNA mismatch repair proteins mutS family" evidence="11">
    <location>
        <begin position="599"/>
        <end position="795"/>
    </location>
</feature>
<organism evidence="12">
    <name type="scientific">Rhodotorula toruloides</name>
    <name type="common">Yeast</name>
    <name type="synonym">Rhodosporidium toruloides</name>
    <dbReference type="NCBI Taxonomy" id="5286"/>
    <lineage>
        <taxon>Eukaryota</taxon>
        <taxon>Fungi</taxon>
        <taxon>Dikarya</taxon>
        <taxon>Basidiomycota</taxon>
        <taxon>Pucciniomycotina</taxon>
        <taxon>Microbotryomycetes</taxon>
        <taxon>Sporidiobolales</taxon>
        <taxon>Sporidiobolaceae</taxon>
        <taxon>Rhodotorula</taxon>
    </lineage>
</organism>
<dbReference type="InterPro" id="IPR007861">
    <property type="entry name" value="DNA_mismatch_repair_MutS_clamp"/>
</dbReference>
<dbReference type="InterPro" id="IPR036187">
    <property type="entry name" value="DNA_mismatch_repair_MutS_sf"/>
</dbReference>
<keyword evidence="4" id="KW-0067">ATP-binding</keyword>
<dbReference type="CDD" id="cd03243">
    <property type="entry name" value="ABC_MutS_homologs"/>
    <property type="match status" value="1"/>
</dbReference>
<keyword evidence="6" id="KW-0469">Meiosis</keyword>
<accession>A0A061AS12</accession>
<dbReference type="SMART" id="SM00533">
    <property type="entry name" value="MUTSd"/>
    <property type="match status" value="1"/>
</dbReference>
<evidence type="ECO:0000313" key="12">
    <source>
        <dbReference type="EMBL" id="CDR40366.1"/>
    </source>
</evidence>
<evidence type="ECO:0000256" key="8">
    <source>
        <dbReference type="ARBA" id="ARBA00073774"/>
    </source>
</evidence>
<keyword evidence="5" id="KW-0238">DNA-binding</keyword>
<dbReference type="Pfam" id="PF05192">
    <property type="entry name" value="MutS_III"/>
    <property type="match status" value="1"/>
</dbReference>
<feature type="compositionally biased region" description="Low complexity" evidence="9">
    <location>
        <begin position="303"/>
        <end position="313"/>
    </location>
</feature>
<feature type="compositionally biased region" description="Acidic residues" evidence="9">
    <location>
        <begin position="912"/>
        <end position="926"/>
    </location>
</feature>
<dbReference type="Gene3D" id="3.30.420.110">
    <property type="entry name" value="MutS, connector domain"/>
    <property type="match status" value="1"/>
</dbReference>
<dbReference type="GO" id="GO:0005524">
    <property type="term" value="F:ATP binding"/>
    <property type="evidence" value="ECO:0007669"/>
    <property type="project" value="UniProtKB-KW"/>
</dbReference>
<dbReference type="InterPro" id="IPR000432">
    <property type="entry name" value="DNA_mismatch_repair_MutS_C"/>
</dbReference>
<dbReference type="GO" id="GO:0140664">
    <property type="term" value="F:ATP-dependent DNA damage sensor activity"/>
    <property type="evidence" value="ECO:0007669"/>
    <property type="project" value="InterPro"/>
</dbReference>
<comment type="subunit">
    <text evidence="7">Heterodimer consisting of MSH2-MSH3 (MutS beta). Forms a ternary complex with MutL alpha (MLH1-PMS1).</text>
</comment>
<evidence type="ECO:0000256" key="2">
    <source>
        <dbReference type="ARBA" id="ARBA00022151"/>
    </source>
</evidence>
<dbReference type="Gene3D" id="1.10.1420.10">
    <property type="match status" value="2"/>
</dbReference>
<dbReference type="EMBL" id="LK052940">
    <property type="protein sequence ID" value="CDR40366.1"/>
    <property type="molecule type" value="Genomic_DNA"/>
</dbReference>
<dbReference type="InterPro" id="IPR027417">
    <property type="entry name" value="P-loop_NTPase"/>
</dbReference>
<keyword evidence="3" id="KW-0547">Nucleotide-binding</keyword>
<protein>
    <recommendedName>
        <fullName evidence="2 8">DNA mismatch repair protein MSH3</fullName>
    </recommendedName>
    <alternativeName>
        <fullName evidence="2 8">DNA mismatch repair protein MSH3</fullName>
    </alternativeName>
</protein>
<proteinExistence type="inferred from homology"/>
<dbReference type="OrthoDB" id="276261at2759"/>
<dbReference type="InterPro" id="IPR007696">
    <property type="entry name" value="DNA_mismatch_repair_MutS_core"/>
</dbReference>
<sequence>MASRSRAGSRPATARTVATSYEGAASWVLAILPGRGTGRDVGVVALDKEDGQVVVTQFTDSTTWVKTLHLCRNKPPDVILLPQSALATPRYALAAESEANEAAGSASPEAAMLVKGLQTEFKDVPLIGVARKYWNEQAGFEFLTQLIVHDEDRLGVLTACKPKYYALSAICALFKYLETSYSLSFAPKTLKIGYSALEGTCLIDADSVKNLELVSNMLNKNSKQHLLGMLDKCCTAMGTRHLRSNILSPLTEPSVIDARLDTVEELVKSEERLRAIRKALEQLKSVDLDKIVSRLLAAEKRPSTGTRSTSRGSIFPSFQSSTDPSSQIASKLDYLLSLRNFLSTLPTLRSSVENSDSIILMQVEKVLQDDRLEQIRAVIEENVNPDIWKKGDEKRSSGRDANGGRHARLFAIKAEKKRLLDVARETWRENTSDVNDLCDTLRDKYGLEGLALVQGGKGSAYVFQLTKEEWEEKKGEIGKAFTNVNVLKKRVEFSSLDLQKRNARLQESEQEIYLMSEEILEEMFQEIRGCVACLYKCSEAIALLDMLAAFADLSAKEDYVRPEWTDTLAIKAGRHPLHEQFRLSDGSFVPNDTYASDAASFQLINGPNMSGKSTLLRQIALLHVMAQIGCFVPAAYASFRPISALLTRLSNDDNLESSLSTFASEMATMSMILAALQAHEGRRCLVIVDELGRGTSPEEGVGIAFAIAEEIIRSKAFCFFATHFKELSIALPSRYPNVVALHLETDVDEKQPDFSLTFLHKVRDGATPHTHYGLELAKAVKLPSPVLYKARLVSLTLESLAEDGRKRSSEGKLVRRRRGLLELKTRLREIATGKTDDAGVLLAQLRQLQKETIEMLDETMDAAQDVDVDVEAEASKTEDAEEIEEVIPSAAGWRVTEIKPEDLSLAGTAEEGTVDEEDEEDMLPFD</sequence>
<evidence type="ECO:0000256" key="9">
    <source>
        <dbReference type="SAM" id="MobiDB-lite"/>
    </source>
</evidence>
<feature type="domain" description="DNA mismatch repair protein MutS core" evidence="10">
    <location>
        <begin position="221"/>
        <end position="581"/>
    </location>
</feature>
<evidence type="ECO:0000256" key="6">
    <source>
        <dbReference type="ARBA" id="ARBA00023254"/>
    </source>
</evidence>
<evidence type="ECO:0000256" key="7">
    <source>
        <dbReference type="ARBA" id="ARBA00025902"/>
    </source>
</evidence>
<dbReference type="GO" id="GO:0006298">
    <property type="term" value="P:mismatch repair"/>
    <property type="evidence" value="ECO:0007669"/>
    <property type="project" value="InterPro"/>
</dbReference>
<dbReference type="SUPFAM" id="SSF52540">
    <property type="entry name" value="P-loop containing nucleoside triphosphate hydrolases"/>
    <property type="match status" value="1"/>
</dbReference>
<dbReference type="FunFam" id="3.40.50.300:FF:000870">
    <property type="entry name" value="MutS protein homolog 4"/>
    <property type="match status" value="1"/>
</dbReference>
<dbReference type="GO" id="GO:0030983">
    <property type="term" value="F:mismatched DNA binding"/>
    <property type="evidence" value="ECO:0007669"/>
    <property type="project" value="InterPro"/>
</dbReference>
<evidence type="ECO:0000259" key="11">
    <source>
        <dbReference type="SMART" id="SM00534"/>
    </source>
</evidence>
<feature type="region of interest" description="Disordered" evidence="9">
    <location>
        <begin position="872"/>
        <end position="926"/>
    </location>
</feature>
<dbReference type="PIRSF" id="PIRSF005813">
    <property type="entry name" value="MSH2"/>
    <property type="match status" value="1"/>
</dbReference>
<dbReference type="PANTHER" id="PTHR11361:SF21">
    <property type="entry name" value="MUTS PROTEIN HOMOLOG 4"/>
    <property type="match status" value="1"/>
</dbReference>
<dbReference type="InterPro" id="IPR045076">
    <property type="entry name" value="MutS"/>
</dbReference>
<dbReference type="SUPFAM" id="SSF48334">
    <property type="entry name" value="DNA repair protein MutS, domain III"/>
    <property type="match status" value="1"/>
</dbReference>
<evidence type="ECO:0000256" key="5">
    <source>
        <dbReference type="ARBA" id="ARBA00023125"/>
    </source>
</evidence>